<name>A0ACB7SXK0_HYAAI</name>
<comment type="caution">
    <text evidence="1">The sequence shown here is derived from an EMBL/GenBank/DDBJ whole genome shotgun (WGS) entry which is preliminary data.</text>
</comment>
<proteinExistence type="predicted"/>
<evidence type="ECO:0000313" key="2">
    <source>
        <dbReference type="Proteomes" id="UP000821845"/>
    </source>
</evidence>
<evidence type="ECO:0000313" key="1">
    <source>
        <dbReference type="EMBL" id="KAH6939962.1"/>
    </source>
</evidence>
<accession>A0ACB7SXK0</accession>
<sequence length="125" mass="14430">MDECEAACDRVGIMADGQFRCLGSLRHIMQRYGRGCKLAFTVEERERGNSARVDAVVKEILPQCEQLRRYEGRYEYEVDKGLSWGHIYAKLGELKIALHLDDIWLSPTTLEDVFTEFATPRRDCI</sequence>
<reference evidence="1" key="1">
    <citation type="submission" date="2020-05" db="EMBL/GenBank/DDBJ databases">
        <title>Large-scale comparative analyses of tick genomes elucidate their genetic diversity and vector capacities.</title>
        <authorList>
            <person name="Jia N."/>
            <person name="Wang J."/>
            <person name="Shi W."/>
            <person name="Du L."/>
            <person name="Sun Y."/>
            <person name="Zhan W."/>
            <person name="Jiang J."/>
            <person name="Wang Q."/>
            <person name="Zhang B."/>
            <person name="Ji P."/>
            <person name="Sakyi L.B."/>
            <person name="Cui X."/>
            <person name="Yuan T."/>
            <person name="Jiang B."/>
            <person name="Yang W."/>
            <person name="Lam T.T.-Y."/>
            <person name="Chang Q."/>
            <person name="Ding S."/>
            <person name="Wang X."/>
            <person name="Zhu J."/>
            <person name="Ruan X."/>
            <person name="Zhao L."/>
            <person name="Wei J."/>
            <person name="Que T."/>
            <person name="Du C."/>
            <person name="Cheng J."/>
            <person name="Dai P."/>
            <person name="Han X."/>
            <person name="Huang E."/>
            <person name="Gao Y."/>
            <person name="Liu J."/>
            <person name="Shao H."/>
            <person name="Ye R."/>
            <person name="Li L."/>
            <person name="Wei W."/>
            <person name="Wang X."/>
            <person name="Wang C."/>
            <person name="Yang T."/>
            <person name="Huo Q."/>
            <person name="Li W."/>
            <person name="Guo W."/>
            <person name="Chen H."/>
            <person name="Zhou L."/>
            <person name="Ni X."/>
            <person name="Tian J."/>
            <person name="Zhou Y."/>
            <person name="Sheng Y."/>
            <person name="Liu T."/>
            <person name="Pan Y."/>
            <person name="Xia L."/>
            <person name="Li J."/>
            <person name="Zhao F."/>
            <person name="Cao W."/>
        </authorList>
    </citation>
    <scope>NUCLEOTIDE SEQUENCE</scope>
    <source>
        <strain evidence="1">Hyas-2018</strain>
    </source>
</reference>
<keyword evidence="2" id="KW-1185">Reference proteome</keyword>
<dbReference type="EMBL" id="CM023482">
    <property type="protein sequence ID" value="KAH6939962.1"/>
    <property type="molecule type" value="Genomic_DNA"/>
</dbReference>
<organism evidence="1 2">
    <name type="scientific">Hyalomma asiaticum</name>
    <name type="common">Tick</name>
    <dbReference type="NCBI Taxonomy" id="266040"/>
    <lineage>
        <taxon>Eukaryota</taxon>
        <taxon>Metazoa</taxon>
        <taxon>Ecdysozoa</taxon>
        <taxon>Arthropoda</taxon>
        <taxon>Chelicerata</taxon>
        <taxon>Arachnida</taxon>
        <taxon>Acari</taxon>
        <taxon>Parasitiformes</taxon>
        <taxon>Ixodida</taxon>
        <taxon>Ixodoidea</taxon>
        <taxon>Ixodidae</taxon>
        <taxon>Hyalomminae</taxon>
        <taxon>Hyalomma</taxon>
    </lineage>
</organism>
<protein>
    <submittedName>
        <fullName evidence="1">Uncharacterized protein</fullName>
    </submittedName>
</protein>
<gene>
    <name evidence="1" type="ORF">HPB50_022992</name>
</gene>
<dbReference type="Proteomes" id="UP000821845">
    <property type="component" value="Chromosome 2"/>
</dbReference>